<sequence length="221" mass="24507">MNINSDFSQKAVINTSGLVWNLSPVSGIERKYLDRIGDEIARASSLVKYSPESSFTEHTHGGGEEILVLEGRFSDEHGDYPAGTYIRNPPNSKHTPYSKEGCILFVKLRQFHAQDDSIVKIDTTTAKWHPGLVSGLSVMPLHEFDGVGTALVRWAPNTIFNPHVHPGGEEIFVLKGVFHDEHGSYPAGTWIRSPRYSKHAPFTKSEGALIYVKTGHLNNLL</sequence>
<dbReference type="SUPFAM" id="SSF51182">
    <property type="entry name" value="RmlC-like cupins"/>
    <property type="match status" value="2"/>
</dbReference>
<proteinExistence type="predicted"/>
<dbReference type="CDD" id="cd20303">
    <property type="entry name" value="cupin_ChrR_1"/>
    <property type="match status" value="2"/>
</dbReference>
<dbReference type="OrthoDB" id="9801227at2"/>
<dbReference type="EMBL" id="NAIA01000001">
    <property type="protein sequence ID" value="OWF66724.1"/>
    <property type="molecule type" value="Genomic_DNA"/>
</dbReference>
<evidence type="ECO:0000259" key="1">
    <source>
        <dbReference type="Pfam" id="PF12973"/>
    </source>
</evidence>
<dbReference type="Proteomes" id="UP000196880">
    <property type="component" value="Unassembled WGS sequence"/>
</dbReference>
<feature type="domain" description="ChrR-like cupin" evidence="1">
    <location>
        <begin position="9"/>
        <end position="111"/>
    </location>
</feature>
<dbReference type="Gene3D" id="2.60.120.10">
    <property type="entry name" value="Jelly Rolls"/>
    <property type="match status" value="2"/>
</dbReference>
<dbReference type="AlphaFoldDB" id="A0A210S0H8"/>
<evidence type="ECO:0000313" key="3">
    <source>
        <dbReference type="Proteomes" id="UP000196880"/>
    </source>
</evidence>
<keyword evidence="3" id="KW-1185">Reference proteome</keyword>
<dbReference type="InterPro" id="IPR025979">
    <property type="entry name" value="ChrR-like_cupin_dom"/>
</dbReference>
<dbReference type="InterPro" id="IPR011051">
    <property type="entry name" value="RmlC_Cupin_sf"/>
</dbReference>
<name>A0A210S0H8_9BURK</name>
<accession>A0A210S0H8</accession>
<reference evidence="2 3" key="1">
    <citation type="submission" date="2017-03" db="EMBL/GenBank/DDBJ databases">
        <title>New species Polynucleobacter sp. MWH-EgelM1-30-B4.</title>
        <authorList>
            <person name="Hahn M.W."/>
        </authorList>
    </citation>
    <scope>NUCLEOTIDE SEQUENCE [LARGE SCALE GENOMIC DNA]</scope>
    <source>
        <strain evidence="2 3">MWH-EgelM1-30-B4</strain>
    </source>
</reference>
<gene>
    <name evidence="2" type="ORF">B6A14_01740</name>
</gene>
<dbReference type="RefSeq" id="WP_087908746.1">
    <property type="nucleotide sequence ID" value="NZ_NAIA01000001.1"/>
</dbReference>
<evidence type="ECO:0000313" key="2">
    <source>
        <dbReference type="EMBL" id="OWF66724.1"/>
    </source>
</evidence>
<feature type="domain" description="ChrR-like cupin" evidence="1">
    <location>
        <begin position="120"/>
        <end position="217"/>
    </location>
</feature>
<dbReference type="InterPro" id="IPR014710">
    <property type="entry name" value="RmlC-like_jellyroll"/>
</dbReference>
<comment type="caution">
    <text evidence="2">The sequence shown here is derived from an EMBL/GenBank/DDBJ whole genome shotgun (WGS) entry which is preliminary data.</text>
</comment>
<dbReference type="Pfam" id="PF12973">
    <property type="entry name" value="Cupin_7"/>
    <property type="match status" value="2"/>
</dbReference>
<organism evidence="2 3">
    <name type="scientific">Polynucleobacter hirudinilacicola</name>
    <dbReference type="NCBI Taxonomy" id="1743166"/>
    <lineage>
        <taxon>Bacteria</taxon>
        <taxon>Pseudomonadati</taxon>
        <taxon>Pseudomonadota</taxon>
        <taxon>Betaproteobacteria</taxon>
        <taxon>Burkholderiales</taxon>
        <taxon>Burkholderiaceae</taxon>
        <taxon>Polynucleobacter</taxon>
    </lineage>
</organism>
<protein>
    <submittedName>
        <fullName evidence="2">Cupin</fullName>
    </submittedName>
</protein>